<dbReference type="Proteomes" id="UP000886803">
    <property type="component" value="Unassembled WGS sequence"/>
</dbReference>
<dbReference type="GO" id="GO:0000287">
    <property type="term" value="F:magnesium ion binding"/>
    <property type="evidence" value="ECO:0007669"/>
    <property type="project" value="TreeGrafter"/>
</dbReference>
<sequence length="274" mass="29564">MKHKLHELLVFCDMDNTLLTAKAGIPECNRTVMQLFRRMGGRLTVASGRPPASVKAALGDLKLSLPAICCNGSLLYDFSSGRVLRRAALNREQAVAAMLDMAAKFPGIGMEVMAGDGDMYVVQANPYTHAHQVDEGMSGVACPIDSVPDGWAKVVFAGDPEMIRKAGQYAKTRYYGRDNYFLATNSIYLEIMPTGVGKASALQDLCALLGEPIENTIVIGDYYNDLEMMQQAGYSVAVANAPPEVKAAANEVTICTCAEGAVGEYLYKLIEETT</sequence>
<proteinExistence type="predicted"/>
<keyword evidence="1" id="KW-0378">Hydrolase</keyword>
<dbReference type="GO" id="GO:0005829">
    <property type="term" value="C:cytosol"/>
    <property type="evidence" value="ECO:0007669"/>
    <property type="project" value="TreeGrafter"/>
</dbReference>
<evidence type="ECO:0000313" key="2">
    <source>
        <dbReference type="Proteomes" id="UP000886803"/>
    </source>
</evidence>
<dbReference type="AlphaFoldDB" id="A0A9D2M677"/>
<name>A0A9D2M677_9FIRM</name>
<reference evidence="1" key="2">
    <citation type="submission" date="2021-04" db="EMBL/GenBank/DDBJ databases">
        <authorList>
            <person name="Gilroy R."/>
        </authorList>
    </citation>
    <scope>NUCLEOTIDE SEQUENCE</scope>
    <source>
        <strain evidence="1">ChiBcec8-13705</strain>
    </source>
</reference>
<gene>
    <name evidence="1" type="ORF">H9945_06590</name>
</gene>
<comment type="caution">
    <text evidence="1">The sequence shown here is derived from an EMBL/GenBank/DDBJ whole genome shotgun (WGS) entry which is preliminary data.</text>
</comment>
<accession>A0A9D2M677</accession>
<dbReference type="CDD" id="cd07516">
    <property type="entry name" value="HAD_Pase"/>
    <property type="match status" value="1"/>
</dbReference>
<organism evidence="1 2">
    <name type="scientific">Candidatus Gemmiger avicola</name>
    <dbReference type="NCBI Taxonomy" id="2838605"/>
    <lineage>
        <taxon>Bacteria</taxon>
        <taxon>Bacillati</taxon>
        <taxon>Bacillota</taxon>
        <taxon>Clostridia</taxon>
        <taxon>Eubacteriales</taxon>
        <taxon>Gemmiger</taxon>
    </lineage>
</organism>
<dbReference type="Pfam" id="PF08282">
    <property type="entry name" value="Hydrolase_3"/>
    <property type="match status" value="1"/>
</dbReference>
<dbReference type="Gene3D" id="3.40.50.1000">
    <property type="entry name" value="HAD superfamily/HAD-like"/>
    <property type="match status" value="1"/>
</dbReference>
<protein>
    <submittedName>
        <fullName evidence="1">Cof-type HAD-IIB family hydrolase</fullName>
    </submittedName>
</protein>
<dbReference type="GO" id="GO:0016791">
    <property type="term" value="F:phosphatase activity"/>
    <property type="evidence" value="ECO:0007669"/>
    <property type="project" value="TreeGrafter"/>
</dbReference>
<reference evidence="1" key="1">
    <citation type="journal article" date="2021" name="PeerJ">
        <title>Extensive microbial diversity within the chicken gut microbiome revealed by metagenomics and culture.</title>
        <authorList>
            <person name="Gilroy R."/>
            <person name="Ravi A."/>
            <person name="Getino M."/>
            <person name="Pursley I."/>
            <person name="Horton D.L."/>
            <person name="Alikhan N.F."/>
            <person name="Baker D."/>
            <person name="Gharbi K."/>
            <person name="Hall N."/>
            <person name="Watson M."/>
            <person name="Adriaenssens E.M."/>
            <person name="Foster-Nyarko E."/>
            <person name="Jarju S."/>
            <person name="Secka A."/>
            <person name="Antonio M."/>
            <person name="Oren A."/>
            <person name="Chaudhuri R.R."/>
            <person name="La Ragione R."/>
            <person name="Hildebrand F."/>
            <person name="Pallen M.J."/>
        </authorList>
    </citation>
    <scope>NUCLEOTIDE SEQUENCE</scope>
    <source>
        <strain evidence="1">ChiBcec8-13705</strain>
    </source>
</reference>
<dbReference type="InterPro" id="IPR023214">
    <property type="entry name" value="HAD_sf"/>
</dbReference>
<dbReference type="SFLD" id="SFLDG01140">
    <property type="entry name" value="C2.B:_Phosphomannomutase_and_P"/>
    <property type="match status" value="1"/>
</dbReference>
<dbReference type="InterPro" id="IPR036412">
    <property type="entry name" value="HAD-like_sf"/>
</dbReference>
<dbReference type="PANTHER" id="PTHR10000:SF8">
    <property type="entry name" value="HAD SUPERFAMILY HYDROLASE-LIKE, TYPE 3"/>
    <property type="match status" value="1"/>
</dbReference>
<dbReference type="EMBL" id="DWYG01000109">
    <property type="protein sequence ID" value="HJB42150.1"/>
    <property type="molecule type" value="Genomic_DNA"/>
</dbReference>
<dbReference type="SUPFAM" id="SSF56784">
    <property type="entry name" value="HAD-like"/>
    <property type="match status" value="1"/>
</dbReference>
<dbReference type="PANTHER" id="PTHR10000">
    <property type="entry name" value="PHOSPHOSERINE PHOSPHATASE"/>
    <property type="match status" value="1"/>
</dbReference>
<dbReference type="Gene3D" id="3.30.1240.10">
    <property type="match status" value="1"/>
</dbReference>
<evidence type="ECO:0000313" key="1">
    <source>
        <dbReference type="EMBL" id="HJB42150.1"/>
    </source>
</evidence>
<dbReference type="SFLD" id="SFLDS00003">
    <property type="entry name" value="Haloacid_Dehalogenase"/>
    <property type="match status" value="1"/>
</dbReference>